<keyword evidence="2" id="KW-1185">Reference proteome</keyword>
<dbReference type="EMBL" id="CP046915">
    <property type="protein sequence ID" value="QGZ65580.1"/>
    <property type="molecule type" value="Genomic_DNA"/>
</dbReference>
<accession>A0A7Z2GPJ7</accession>
<evidence type="ECO:0000313" key="2">
    <source>
        <dbReference type="Proteomes" id="UP000433577"/>
    </source>
</evidence>
<protein>
    <submittedName>
        <fullName evidence="1">Uncharacterized protein</fullName>
    </submittedName>
</protein>
<organism evidence="1 2">
    <name type="scientific">Paraburkholderia acidisoli</name>
    <dbReference type="NCBI Taxonomy" id="2571748"/>
    <lineage>
        <taxon>Bacteria</taxon>
        <taxon>Pseudomonadati</taxon>
        <taxon>Pseudomonadota</taxon>
        <taxon>Betaproteobacteria</taxon>
        <taxon>Burkholderiales</taxon>
        <taxon>Burkholderiaceae</taxon>
        <taxon>Paraburkholderia</taxon>
    </lineage>
</organism>
<gene>
    <name evidence="1" type="ORF">FAZ98_27955</name>
</gene>
<sequence>MDFTEFERIWSAVYGHPAWSVKKGHGSFLTLEFGPPSLRIREPGLASPDASEKVRELLGRRQVTVTGNWRLWIYCCNWSIELGGKEVAHNESPDDDITFAAQRLDGQKLLSVARGSTPSSWVFAFDLSGVLRTWPYDNDLSVEQWLLYERDSGDVLSVRADGLYSYGAGSRSPKDEVWEQM</sequence>
<name>A0A7Z2GPJ7_9BURK</name>
<reference evidence="1 2" key="1">
    <citation type="submission" date="2019-12" db="EMBL/GenBank/DDBJ databases">
        <title>Paraburkholderia acidiphila 7Q-K02 sp. nov and Paraburkholderia acidisoli DHF22 sp. nov., two strains isolated from forest soil.</title>
        <authorList>
            <person name="Gao Z."/>
            <person name="Qiu L."/>
        </authorList>
    </citation>
    <scope>NUCLEOTIDE SEQUENCE [LARGE SCALE GENOMIC DNA]</scope>
    <source>
        <strain evidence="1 2">DHF22</strain>
    </source>
</reference>
<dbReference type="AlphaFoldDB" id="A0A7Z2GPJ7"/>
<dbReference type="RefSeq" id="WP_158956159.1">
    <property type="nucleotide sequence ID" value="NZ_CP046915.1"/>
</dbReference>
<dbReference type="Proteomes" id="UP000433577">
    <property type="component" value="Chromosome 3"/>
</dbReference>
<dbReference type="KEGG" id="pacs:FAZ98_27955"/>
<evidence type="ECO:0000313" key="1">
    <source>
        <dbReference type="EMBL" id="QGZ65580.1"/>
    </source>
</evidence>
<proteinExistence type="predicted"/>
<dbReference type="OrthoDB" id="9020111at2"/>